<dbReference type="OrthoDB" id="7701233at2759"/>
<dbReference type="Proteomes" id="UP000036403">
    <property type="component" value="Unassembled WGS sequence"/>
</dbReference>
<protein>
    <submittedName>
        <fullName evidence="2">Enzymatic poly</fullName>
    </submittedName>
</protein>
<evidence type="ECO:0000313" key="2">
    <source>
        <dbReference type="EMBL" id="KMQ81783.1"/>
    </source>
</evidence>
<dbReference type="SUPFAM" id="SSF56672">
    <property type="entry name" value="DNA/RNA polymerases"/>
    <property type="match status" value="1"/>
</dbReference>
<gene>
    <name evidence="2" type="ORF">RF55_25215</name>
</gene>
<dbReference type="Pfam" id="PF00078">
    <property type="entry name" value="RVT_1"/>
    <property type="match status" value="1"/>
</dbReference>
<dbReference type="InterPro" id="IPR053134">
    <property type="entry name" value="RNA-dir_DNA_polymerase"/>
</dbReference>
<feature type="domain" description="Reverse transcriptase" evidence="1">
    <location>
        <begin position="59"/>
        <end position="128"/>
    </location>
</feature>
<organism evidence="2 3">
    <name type="scientific">Lasius niger</name>
    <name type="common">Black garden ant</name>
    <dbReference type="NCBI Taxonomy" id="67767"/>
    <lineage>
        <taxon>Eukaryota</taxon>
        <taxon>Metazoa</taxon>
        <taxon>Ecdysozoa</taxon>
        <taxon>Arthropoda</taxon>
        <taxon>Hexapoda</taxon>
        <taxon>Insecta</taxon>
        <taxon>Pterygota</taxon>
        <taxon>Neoptera</taxon>
        <taxon>Endopterygota</taxon>
        <taxon>Hymenoptera</taxon>
        <taxon>Apocrita</taxon>
        <taxon>Aculeata</taxon>
        <taxon>Formicoidea</taxon>
        <taxon>Formicidae</taxon>
        <taxon>Formicinae</taxon>
        <taxon>Lasius</taxon>
        <taxon>Lasius</taxon>
    </lineage>
</organism>
<dbReference type="AlphaFoldDB" id="A0A0J7JU27"/>
<dbReference type="PANTHER" id="PTHR24559">
    <property type="entry name" value="TRANSPOSON TY3-I GAG-POL POLYPROTEIN"/>
    <property type="match status" value="1"/>
</dbReference>
<name>A0A0J7JU27_LASNI</name>
<dbReference type="PANTHER" id="PTHR24559:SF444">
    <property type="entry name" value="REVERSE TRANSCRIPTASE DOMAIN-CONTAINING PROTEIN"/>
    <property type="match status" value="1"/>
</dbReference>
<evidence type="ECO:0000259" key="1">
    <source>
        <dbReference type="Pfam" id="PF00078"/>
    </source>
</evidence>
<keyword evidence="3" id="KW-1185">Reference proteome</keyword>
<proteinExistence type="predicted"/>
<dbReference type="InterPro" id="IPR043502">
    <property type="entry name" value="DNA/RNA_pol_sf"/>
</dbReference>
<dbReference type="InterPro" id="IPR000477">
    <property type="entry name" value="RT_dom"/>
</dbReference>
<dbReference type="CDD" id="cd01647">
    <property type="entry name" value="RT_LTR"/>
    <property type="match status" value="1"/>
</dbReference>
<dbReference type="PaxDb" id="67767-A0A0J7JU27"/>
<comment type="caution">
    <text evidence="2">The sequence shown here is derived from an EMBL/GenBank/DDBJ whole genome shotgun (WGS) entry which is preliminary data.</text>
</comment>
<evidence type="ECO:0000313" key="3">
    <source>
        <dbReference type="Proteomes" id="UP000036403"/>
    </source>
</evidence>
<reference evidence="2 3" key="1">
    <citation type="submission" date="2015-04" db="EMBL/GenBank/DDBJ databases">
        <title>Lasius niger genome sequencing.</title>
        <authorList>
            <person name="Konorov E.A."/>
            <person name="Nikitin M.A."/>
            <person name="Kirill M.V."/>
            <person name="Chang P."/>
        </authorList>
    </citation>
    <scope>NUCLEOTIDE SEQUENCE [LARGE SCALE GENOMIC DNA]</scope>
    <source>
        <tissue evidence="2">Whole</tissue>
    </source>
</reference>
<sequence>MEPQRIRLTSDEPIALRPYRTSEKEQLEIDKQIEQMLKADIIQPSQSNYAAPVTLVYKRDDNTKSRFCVDFRKLNYVLKNDKEPLARIYDILDNLRGAEWFSKIDLKNGYWHIKIHPDDTEKLAFVTKNL</sequence>
<accession>A0A0J7JU27</accession>
<dbReference type="Gene3D" id="3.30.70.270">
    <property type="match status" value="1"/>
</dbReference>
<dbReference type="EMBL" id="LBMM01031689">
    <property type="protein sequence ID" value="KMQ81783.1"/>
    <property type="molecule type" value="Genomic_DNA"/>
</dbReference>
<dbReference type="Gene3D" id="3.10.10.10">
    <property type="entry name" value="HIV Type 1 Reverse Transcriptase, subunit A, domain 1"/>
    <property type="match status" value="1"/>
</dbReference>
<dbReference type="GO" id="GO:0071897">
    <property type="term" value="P:DNA biosynthetic process"/>
    <property type="evidence" value="ECO:0007669"/>
    <property type="project" value="UniProtKB-ARBA"/>
</dbReference>
<dbReference type="InterPro" id="IPR043128">
    <property type="entry name" value="Rev_trsase/Diguanyl_cyclase"/>
</dbReference>
<dbReference type="STRING" id="67767.A0A0J7JU27"/>